<evidence type="ECO:0000256" key="8">
    <source>
        <dbReference type="ARBA" id="ARBA00023136"/>
    </source>
</evidence>
<name>A0AAV0H8I2_9ROSI</name>
<dbReference type="GO" id="GO:0006813">
    <property type="term" value="P:potassium ion transport"/>
    <property type="evidence" value="ECO:0007669"/>
    <property type="project" value="UniProtKB-KW"/>
</dbReference>
<dbReference type="InterPro" id="IPR006153">
    <property type="entry name" value="Cation/H_exchanger_TM"/>
</dbReference>
<evidence type="ECO:0000256" key="5">
    <source>
        <dbReference type="ARBA" id="ARBA00022958"/>
    </source>
</evidence>
<dbReference type="GO" id="GO:0015297">
    <property type="term" value="F:antiporter activity"/>
    <property type="evidence" value="ECO:0007669"/>
    <property type="project" value="InterPro"/>
</dbReference>
<keyword evidence="8 10" id="KW-0472">Membrane</keyword>
<feature type="transmembrane region" description="Helical" evidence="10">
    <location>
        <begin position="79"/>
        <end position="95"/>
    </location>
</feature>
<reference evidence="12" key="1">
    <citation type="submission" date="2022-08" db="EMBL/GenBank/DDBJ databases">
        <authorList>
            <person name="Gutierrez-Valencia J."/>
        </authorList>
    </citation>
    <scope>NUCLEOTIDE SEQUENCE</scope>
</reference>
<dbReference type="GO" id="GO:1902600">
    <property type="term" value="P:proton transmembrane transport"/>
    <property type="evidence" value="ECO:0007669"/>
    <property type="project" value="InterPro"/>
</dbReference>
<dbReference type="GO" id="GO:0016020">
    <property type="term" value="C:membrane"/>
    <property type="evidence" value="ECO:0007669"/>
    <property type="project" value="UniProtKB-SubCell"/>
</dbReference>
<feature type="non-terminal residue" evidence="12">
    <location>
        <position position="1"/>
    </location>
</feature>
<proteinExistence type="inferred from homology"/>
<feature type="transmembrane region" description="Helical" evidence="10">
    <location>
        <begin position="115"/>
        <end position="132"/>
    </location>
</feature>
<evidence type="ECO:0000256" key="10">
    <source>
        <dbReference type="SAM" id="Phobius"/>
    </source>
</evidence>
<dbReference type="GO" id="GO:0006885">
    <property type="term" value="P:regulation of pH"/>
    <property type="evidence" value="ECO:0007669"/>
    <property type="project" value="TreeGrafter"/>
</dbReference>
<comment type="subcellular location">
    <subcellularLocation>
        <location evidence="1">Membrane</location>
        <topology evidence="1">Multi-pass membrane protein</topology>
    </subcellularLocation>
</comment>
<comment type="caution">
    <text evidence="12">The sequence shown here is derived from an EMBL/GenBank/DDBJ whole genome shotgun (WGS) entry which is preliminary data.</text>
</comment>
<keyword evidence="6 10" id="KW-1133">Transmembrane helix</keyword>
<evidence type="ECO:0000313" key="13">
    <source>
        <dbReference type="Proteomes" id="UP001154282"/>
    </source>
</evidence>
<evidence type="ECO:0000256" key="6">
    <source>
        <dbReference type="ARBA" id="ARBA00022989"/>
    </source>
</evidence>
<protein>
    <recommendedName>
        <fullName evidence="11">Cation/H+ exchanger transmembrane domain-containing protein</fullName>
    </recommendedName>
</protein>
<dbReference type="Proteomes" id="UP001154282">
    <property type="component" value="Unassembled WGS sequence"/>
</dbReference>
<evidence type="ECO:0000259" key="11">
    <source>
        <dbReference type="Pfam" id="PF00999"/>
    </source>
</evidence>
<evidence type="ECO:0000313" key="12">
    <source>
        <dbReference type="EMBL" id="CAI0381552.1"/>
    </source>
</evidence>
<evidence type="ECO:0000256" key="2">
    <source>
        <dbReference type="ARBA" id="ARBA00022448"/>
    </source>
</evidence>
<keyword evidence="7" id="KW-0406">Ion transport</keyword>
<dbReference type="GO" id="GO:0012505">
    <property type="term" value="C:endomembrane system"/>
    <property type="evidence" value="ECO:0007669"/>
    <property type="project" value="TreeGrafter"/>
</dbReference>
<gene>
    <name evidence="12" type="ORF">LITE_LOCUS3205</name>
</gene>
<keyword evidence="2" id="KW-0813">Transport</keyword>
<evidence type="ECO:0000256" key="9">
    <source>
        <dbReference type="ARBA" id="ARBA00038341"/>
    </source>
</evidence>
<sequence length="225" mass="25059">HHRPTLPPSHHRPTLQSFPYLRCHLHIVAASIKTSSNGAWQGDNPLDFAFPLLILQTILILAVSRSLAFLLKPLCQPKVIAEIVGGILLGPSAFGRNHHYMHRVFPKWSAPILESAASIGLLFFLFLVGLELELSSIRRGSRAFGIAAAGITPPPPFAGIADPRVQPFPLLAAPRRPSPRPLQAPDLFPWRKVREEEGGRCWRMDKEGERKDKEGVVDIFFVFFS</sequence>
<dbReference type="Gene3D" id="1.20.1530.20">
    <property type="match status" value="1"/>
</dbReference>
<evidence type="ECO:0000256" key="3">
    <source>
        <dbReference type="ARBA" id="ARBA00022538"/>
    </source>
</evidence>
<dbReference type="AlphaFoldDB" id="A0AAV0H8I2"/>
<keyword evidence="3" id="KW-0633">Potassium transport</keyword>
<organism evidence="12 13">
    <name type="scientific">Linum tenue</name>
    <dbReference type="NCBI Taxonomy" id="586396"/>
    <lineage>
        <taxon>Eukaryota</taxon>
        <taxon>Viridiplantae</taxon>
        <taxon>Streptophyta</taxon>
        <taxon>Embryophyta</taxon>
        <taxon>Tracheophyta</taxon>
        <taxon>Spermatophyta</taxon>
        <taxon>Magnoliopsida</taxon>
        <taxon>eudicotyledons</taxon>
        <taxon>Gunneridae</taxon>
        <taxon>Pentapetalae</taxon>
        <taxon>rosids</taxon>
        <taxon>fabids</taxon>
        <taxon>Malpighiales</taxon>
        <taxon>Linaceae</taxon>
        <taxon>Linum</taxon>
    </lineage>
</organism>
<dbReference type="InterPro" id="IPR050794">
    <property type="entry name" value="CPA2_transporter"/>
</dbReference>
<evidence type="ECO:0000256" key="4">
    <source>
        <dbReference type="ARBA" id="ARBA00022692"/>
    </source>
</evidence>
<keyword evidence="5" id="KW-0630">Potassium</keyword>
<dbReference type="EMBL" id="CAMGYJ010000002">
    <property type="protein sequence ID" value="CAI0381552.1"/>
    <property type="molecule type" value="Genomic_DNA"/>
</dbReference>
<dbReference type="Pfam" id="PF00999">
    <property type="entry name" value="Na_H_Exchanger"/>
    <property type="match status" value="1"/>
</dbReference>
<comment type="similarity">
    <text evidence="9">Belongs to the monovalent cation:proton antiporter 2 (CPA2) transporter (TC 2.A.37) family. CHX (TC 2.A.37.4) subfamily.</text>
</comment>
<dbReference type="PANTHER" id="PTHR32468:SF0">
    <property type="entry name" value="K(+)_H(+) ANTIPORTER 1"/>
    <property type="match status" value="1"/>
</dbReference>
<accession>A0AAV0H8I2</accession>
<feature type="transmembrane region" description="Helical" evidence="10">
    <location>
        <begin position="48"/>
        <end position="67"/>
    </location>
</feature>
<keyword evidence="4 10" id="KW-0812">Transmembrane</keyword>
<evidence type="ECO:0000256" key="1">
    <source>
        <dbReference type="ARBA" id="ARBA00004141"/>
    </source>
</evidence>
<dbReference type="PANTHER" id="PTHR32468">
    <property type="entry name" value="CATION/H + ANTIPORTER"/>
    <property type="match status" value="1"/>
</dbReference>
<feature type="domain" description="Cation/H+ exchanger transmembrane" evidence="11">
    <location>
        <begin position="63"/>
        <end position="144"/>
    </location>
</feature>
<dbReference type="InterPro" id="IPR038770">
    <property type="entry name" value="Na+/solute_symporter_sf"/>
</dbReference>
<evidence type="ECO:0000256" key="7">
    <source>
        <dbReference type="ARBA" id="ARBA00023065"/>
    </source>
</evidence>
<keyword evidence="13" id="KW-1185">Reference proteome</keyword>